<gene>
    <name evidence="1" type="ORF">QL281_22590</name>
</gene>
<reference evidence="1" key="1">
    <citation type="submission" date="2023-05" db="EMBL/GenBank/DDBJ databases">
        <title>Complete genome sequence of Bacillus subtilis SRCM117797 isolated from Soybean paste.</title>
        <authorList>
            <person name="Abraha H.B."/>
            <person name="Kim K.-P."/>
            <person name="Ryu M.-S."/>
            <person name="Jeong D.-Y."/>
        </authorList>
    </citation>
    <scope>NUCLEOTIDE SEQUENCE</scope>
    <source>
        <strain evidence="1">SRCM117797</strain>
    </source>
</reference>
<accession>A0AAP2M3E2</accession>
<dbReference type="EMBL" id="CP125292">
    <property type="protein sequence ID" value="WHM21512.1"/>
    <property type="molecule type" value="Genomic_DNA"/>
</dbReference>
<evidence type="ECO:0000313" key="2">
    <source>
        <dbReference type="Proteomes" id="UP001229422"/>
    </source>
</evidence>
<evidence type="ECO:0000313" key="1">
    <source>
        <dbReference type="EMBL" id="WHM21512.1"/>
    </source>
</evidence>
<dbReference type="Proteomes" id="UP001229422">
    <property type="component" value="Chromosome"/>
</dbReference>
<dbReference type="AlphaFoldDB" id="A0AAP2M3E2"/>
<sequence length="66" mass="7567">MRLINLDHIIERDKLVIDTKQHDCFAVILSNGAARMVPLPTYGETKIITNQGKVTRVKWDEGELFN</sequence>
<dbReference type="InterPro" id="IPR035530">
    <property type="entry name" value="PBSX_XtrA"/>
</dbReference>
<protein>
    <submittedName>
        <fullName evidence="1">XtrA/YqaO family protein</fullName>
    </submittedName>
</protein>
<organism evidence="1 2">
    <name type="scientific">Bacillus subtilis</name>
    <dbReference type="NCBI Taxonomy" id="1423"/>
    <lineage>
        <taxon>Bacteria</taxon>
        <taxon>Bacillati</taxon>
        <taxon>Bacillota</taxon>
        <taxon>Bacilli</taxon>
        <taxon>Bacillales</taxon>
        <taxon>Bacillaceae</taxon>
        <taxon>Bacillus</taxon>
    </lineage>
</organism>
<name>A0AAP2M3E2_BACIU</name>
<proteinExistence type="predicted"/>
<dbReference type="RefSeq" id="WP_014471604.1">
    <property type="nucleotide sequence ID" value="NZ_CAJNQH010000001.1"/>
</dbReference>
<dbReference type="Pfam" id="PF17356">
    <property type="entry name" value="PBSX_XtrA"/>
    <property type="match status" value="1"/>
</dbReference>